<keyword evidence="3" id="KW-0804">Transcription</keyword>
<evidence type="ECO:0000256" key="1">
    <source>
        <dbReference type="ARBA" id="ARBA00023015"/>
    </source>
</evidence>
<dbReference type="InterPro" id="IPR050679">
    <property type="entry name" value="Bact_HTH_transcr_reg"/>
</dbReference>
<sequence length="274" mass="30945">MLNALRTRLTDGTYEVGNRLPPQRELAQEFDVSRDTVQRVLRALHDEGWIESRQGSGTRVIMTQRIQTSTAEAAHPGRAVTLGSLIGEAFERSEVTLDVYTLTSESLDAHVRVQAERIRAREIAPQRIALRMLLPSEELELPYPRAKDPAYNEPMRQRLLGITRLHTASLRSVLRQLLTEDLVPAVDIEIRHAPLTPTFKLYLFNRVEVLHGPYEVIERPIILDSGEEIEALDVLGFGATLTHYVKDSDPNSQGSVSVDSMQSWFNSVWNLLAE</sequence>
<evidence type="ECO:0000256" key="3">
    <source>
        <dbReference type="ARBA" id="ARBA00023163"/>
    </source>
</evidence>
<reference evidence="5 6" key="1">
    <citation type="journal article" date="2019" name="Int. J. Syst. Evol. Microbiol.">
        <title>The Global Catalogue of Microorganisms (GCM) 10K type strain sequencing project: providing services to taxonomists for standard genome sequencing and annotation.</title>
        <authorList>
            <consortium name="The Broad Institute Genomics Platform"/>
            <consortium name="The Broad Institute Genome Sequencing Center for Infectious Disease"/>
            <person name="Wu L."/>
            <person name="Ma J."/>
        </authorList>
    </citation>
    <scope>NUCLEOTIDE SEQUENCE [LARGE SCALE GENOMIC DNA]</scope>
    <source>
        <strain evidence="5 6">JCM 4524</strain>
    </source>
</reference>
<proteinExistence type="predicted"/>
<comment type="caution">
    <text evidence="5">The sequence shown here is derived from an EMBL/GenBank/DDBJ whole genome shotgun (WGS) entry which is preliminary data.</text>
</comment>
<keyword evidence="2" id="KW-0238">DNA-binding</keyword>
<dbReference type="SMART" id="SM00345">
    <property type="entry name" value="HTH_GNTR"/>
    <property type="match status" value="1"/>
</dbReference>
<protein>
    <recommendedName>
        <fullName evidence="4">HTH gntR-type domain-containing protein</fullName>
    </recommendedName>
</protein>
<dbReference type="PANTHER" id="PTHR44846:SF1">
    <property type="entry name" value="MANNOSYL-D-GLYCERATE TRANSPORT_METABOLISM SYSTEM REPRESSOR MNGR-RELATED"/>
    <property type="match status" value="1"/>
</dbReference>
<name>A0ABN3QX01_9ACTN</name>
<dbReference type="PROSITE" id="PS50949">
    <property type="entry name" value="HTH_GNTR"/>
    <property type="match status" value="1"/>
</dbReference>
<dbReference type="CDD" id="cd07377">
    <property type="entry name" value="WHTH_GntR"/>
    <property type="match status" value="1"/>
</dbReference>
<dbReference type="EMBL" id="BAAASJ010000033">
    <property type="protein sequence ID" value="GAA2637408.1"/>
    <property type="molecule type" value="Genomic_DNA"/>
</dbReference>
<dbReference type="InterPro" id="IPR036388">
    <property type="entry name" value="WH-like_DNA-bd_sf"/>
</dbReference>
<keyword evidence="6" id="KW-1185">Reference proteome</keyword>
<dbReference type="Pfam" id="PF00392">
    <property type="entry name" value="GntR"/>
    <property type="match status" value="1"/>
</dbReference>
<dbReference type="Gene3D" id="1.10.10.10">
    <property type="entry name" value="Winged helix-like DNA-binding domain superfamily/Winged helix DNA-binding domain"/>
    <property type="match status" value="1"/>
</dbReference>
<dbReference type="Proteomes" id="UP001500151">
    <property type="component" value="Unassembled WGS sequence"/>
</dbReference>
<dbReference type="InterPro" id="IPR036390">
    <property type="entry name" value="WH_DNA-bd_sf"/>
</dbReference>
<dbReference type="SUPFAM" id="SSF46785">
    <property type="entry name" value="Winged helix' DNA-binding domain"/>
    <property type="match status" value="1"/>
</dbReference>
<dbReference type="PRINTS" id="PR00035">
    <property type="entry name" value="HTHGNTR"/>
</dbReference>
<evidence type="ECO:0000313" key="5">
    <source>
        <dbReference type="EMBL" id="GAA2637408.1"/>
    </source>
</evidence>
<feature type="domain" description="HTH gntR-type" evidence="4">
    <location>
        <begin position="1"/>
        <end position="63"/>
    </location>
</feature>
<evidence type="ECO:0000256" key="2">
    <source>
        <dbReference type="ARBA" id="ARBA00023125"/>
    </source>
</evidence>
<dbReference type="PANTHER" id="PTHR44846">
    <property type="entry name" value="MANNOSYL-D-GLYCERATE TRANSPORT/METABOLISM SYSTEM REPRESSOR MNGR-RELATED"/>
    <property type="match status" value="1"/>
</dbReference>
<evidence type="ECO:0000313" key="6">
    <source>
        <dbReference type="Proteomes" id="UP001500151"/>
    </source>
</evidence>
<keyword evidence="1" id="KW-0805">Transcription regulation</keyword>
<dbReference type="InterPro" id="IPR000524">
    <property type="entry name" value="Tscrpt_reg_HTH_GntR"/>
</dbReference>
<organism evidence="5 6">
    <name type="scientific">Streptomyces vastus</name>
    <dbReference type="NCBI Taxonomy" id="285451"/>
    <lineage>
        <taxon>Bacteria</taxon>
        <taxon>Bacillati</taxon>
        <taxon>Actinomycetota</taxon>
        <taxon>Actinomycetes</taxon>
        <taxon>Kitasatosporales</taxon>
        <taxon>Streptomycetaceae</taxon>
        <taxon>Streptomyces</taxon>
    </lineage>
</organism>
<accession>A0ABN3QX01</accession>
<gene>
    <name evidence="5" type="ORF">GCM10010307_34950</name>
</gene>
<evidence type="ECO:0000259" key="4">
    <source>
        <dbReference type="PROSITE" id="PS50949"/>
    </source>
</evidence>